<dbReference type="Gene3D" id="3.40.50.1460">
    <property type="match status" value="2"/>
</dbReference>
<dbReference type="PROSITE" id="PS50207">
    <property type="entry name" value="CASPASE_P10"/>
    <property type="match status" value="2"/>
</dbReference>
<dbReference type="Proteomes" id="UP000327493">
    <property type="component" value="Chromosome 12"/>
</dbReference>
<evidence type="ECO:0000256" key="6">
    <source>
        <dbReference type="ARBA" id="ARBA00022670"/>
    </source>
</evidence>
<evidence type="ECO:0000256" key="16">
    <source>
        <dbReference type="RuleBase" id="RU003971"/>
    </source>
</evidence>
<dbReference type="Pfam" id="PF01335">
    <property type="entry name" value="DED"/>
    <property type="match status" value="2"/>
</dbReference>
<keyword evidence="7" id="KW-0053">Apoptosis</keyword>
<evidence type="ECO:0000256" key="3">
    <source>
        <dbReference type="ARBA" id="ARBA00010134"/>
    </source>
</evidence>
<dbReference type="PRINTS" id="PR00376">
    <property type="entry name" value="IL1BCENZYME"/>
</dbReference>
<evidence type="ECO:0000256" key="11">
    <source>
        <dbReference type="ARBA" id="ARBA00023145"/>
    </source>
</evidence>
<feature type="domain" description="DED" evidence="18">
    <location>
        <begin position="759"/>
        <end position="836"/>
    </location>
</feature>
<dbReference type="SUPFAM" id="SSF52129">
    <property type="entry name" value="Caspase-like"/>
    <property type="match status" value="2"/>
</dbReference>
<dbReference type="PROSITE" id="PS50168">
    <property type="entry name" value="DED"/>
    <property type="match status" value="2"/>
</dbReference>
<name>A0A5J5D3H4_9PERO</name>
<dbReference type="InterPro" id="IPR001309">
    <property type="entry name" value="Pept_C14_p20"/>
</dbReference>
<evidence type="ECO:0000259" key="21">
    <source>
        <dbReference type="PROSITE" id="PS50209"/>
    </source>
</evidence>
<dbReference type="PROSITE" id="PS01122">
    <property type="entry name" value="CASPASE_CYS"/>
    <property type="match status" value="2"/>
</dbReference>
<dbReference type="GO" id="GO:0005634">
    <property type="term" value="C:nucleus"/>
    <property type="evidence" value="ECO:0007669"/>
    <property type="project" value="UniProtKB-SubCell"/>
</dbReference>
<dbReference type="InterPro" id="IPR002138">
    <property type="entry name" value="Pept_C14_p10"/>
</dbReference>
<feature type="domain" description="Caspase family p20" evidence="20">
    <location>
        <begin position="135"/>
        <end position="280"/>
    </location>
</feature>
<feature type="domain" description="Caspase family p10" evidence="19">
    <location>
        <begin position="1053"/>
        <end position="1138"/>
    </location>
</feature>
<evidence type="ECO:0000256" key="13">
    <source>
        <dbReference type="ARBA" id="ARBA00051626"/>
    </source>
</evidence>
<evidence type="ECO:0000259" key="20">
    <source>
        <dbReference type="PROSITE" id="PS50208"/>
    </source>
</evidence>
<dbReference type="FunFam" id="1.10.533.10:FF:000016">
    <property type="entry name" value="CASP8 and FADD-like apoptosis regulator"/>
    <property type="match status" value="1"/>
</dbReference>
<keyword evidence="10" id="KW-0788">Thiol protease</keyword>
<feature type="region of interest" description="Disordered" evidence="17">
    <location>
        <begin position="1025"/>
        <end position="1051"/>
    </location>
</feature>
<dbReference type="GO" id="GO:0004197">
    <property type="term" value="F:cysteine-type endopeptidase activity"/>
    <property type="evidence" value="ECO:0007669"/>
    <property type="project" value="InterPro"/>
</dbReference>
<dbReference type="PANTHER" id="PTHR48169:SF7">
    <property type="entry name" value="CASPASE 10"/>
    <property type="match status" value="1"/>
</dbReference>
<evidence type="ECO:0000313" key="22">
    <source>
        <dbReference type="EMBL" id="KAA8587440.1"/>
    </source>
</evidence>
<dbReference type="GO" id="GO:0005886">
    <property type="term" value="C:plasma membrane"/>
    <property type="evidence" value="ECO:0007669"/>
    <property type="project" value="UniProtKB-ARBA"/>
</dbReference>
<keyword evidence="8" id="KW-0677">Repeat</keyword>
<evidence type="ECO:0000256" key="17">
    <source>
        <dbReference type="SAM" id="MobiDB-lite"/>
    </source>
</evidence>
<feature type="domain" description="Caspase family p20" evidence="20">
    <location>
        <begin position="898"/>
        <end position="1022"/>
    </location>
</feature>
<keyword evidence="9" id="KW-0378">Hydrolase</keyword>
<dbReference type="GO" id="GO:0032991">
    <property type="term" value="C:protein-containing complex"/>
    <property type="evidence" value="ECO:0007669"/>
    <property type="project" value="UniProtKB-ARBA"/>
</dbReference>
<organism evidence="22 23">
    <name type="scientific">Etheostoma spectabile</name>
    <name type="common">orangethroat darter</name>
    <dbReference type="NCBI Taxonomy" id="54343"/>
    <lineage>
        <taxon>Eukaryota</taxon>
        <taxon>Metazoa</taxon>
        <taxon>Chordata</taxon>
        <taxon>Craniata</taxon>
        <taxon>Vertebrata</taxon>
        <taxon>Euteleostomi</taxon>
        <taxon>Actinopterygii</taxon>
        <taxon>Neopterygii</taxon>
        <taxon>Teleostei</taxon>
        <taxon>Neoteleostei</taxon>
        <taxon>Acanthomorphata</taxon>
        <taxon>Eupercaria</taxon>
        <taxon>Perciformes</taxon>
        <taxon>Percoidei</taxon>
        <taxon>Percidae</taxon>
        <taxon>Etheostomatinae</taxon>
        <taxon>Etheostoma</taxon>
    </lineage>
</organism>
<dbReference type="SUPFAM" id="SSF47986">
    <property type="entry name" value="DEATH domain"/>
    <property type="match status" value="3"/>
</dbReference>
<evidence type="ECO:0000256" key="12">
    <source>
        <dbReference type="ARBA" id="ARBA00023242"/>
    </source>
</evidence>
<keyword evidence="4" id="KW-0963">Cytoplasm</keyword>
<keyword evidence="11" id="KW-0865">Zymogen</keyword>
<keyword evidence="23" id="KW-1185">Reference proteome</keyword>
<keyword evidence="5" id="KW-0597">Phosphoprotein</keyword>
<comment type="caution">
    <text evidence="22">The sequence shown here is derived from an EMBL/GenBank/DDBJ whole genome shotgun (WGS) entry which is preliminary data.</text>
</comment>
<proteinExistence type="inferred from homology"/>
<dbReference type="SMART" id="SM00115">
    <property type="entry name" value="CASc"/>
    <property type="match status" value="2"/>
</dbReference>
<dbReference type="EMBL" id="VOFY01000012">
    <property type="protein sequence ID" value="KAA8587440.1"/>
    <property type="molecule type" value="Genomic_DNA"/>
</dbReference>
<reference evidence="22 23" key="1">
    <citation type="submission" date="2019-08" db="EMBL/GenBank/DDBJ databases">
        <title>A chromosome-level genome assembly, high-density linkage maps, and genome scans reveal the genomic architecture of hybrid incompatibilities underlying speciation via character displacement in darters (Percidae: Etheostominae).</title>
        <authorList>
            <person name="Moran R.L."/>
            <person name="Catchen J.M."/>
            <person name="Fuller R.C."/>
        </authorList>
    </citation>
    <scope>NUCLEOTIDE SEQUENCE [LARGE SCALE GENOMIC DNA]</scope>
    <source>
        <strain evidence="22">EspeVRDwgs_2016</strain>
        <tissue evidence="22">Muscle</tissue>
    </source>
</reference>
<sequence>MSATDMVRRNKTAIQTTLCGDYRLILNKVHETKLITKREYNNLKSINKEDVEGHVIELVDKIMNKGEDTCNAFLDLLQTDEDIKTTYPELKNIQLNKTCFVTTPVQECSFDSRDVLPQESKRRKEEEHYELNSQPTGLCVIINNENFPKGARNGTDKDAQSLAEVFSWLGFRVLMCKDQTKDQMDRTLKGFSSQSNLAELQGFNVTEWSGGSFTDLQEAPKHGDAFICCILSHGRNGAVLGIDEQPLSIKEITRTFKATDQSALTGKPKVFLIQACQGSQIQRRVLEEGLLTDDDSHSPFIPEEADVLVAIATVEDHRAFRQTINGSWFIQSVCQQLKEGCPRGEDITTILHRVNNEVAQKEGWTPRLGALKQMPEYLPMMEAPLEDETPAGALADIEGLVDHGEKLKSSDEAITFMSSIEPAELLQCVFPDSLVTVSEGGRVLGQFSVTVEFARRVQQPCMLLHAQSQGAIDDSPCGTTVTAYITTDLEVLEEDYHEYVKLKGHSLDKRCHIVQHNGRMVIDKVTTVGEETAKETVSYPMSVLRGLVTEGSNFLLMRLIALRKKAPEHMTFLSFDQGLHIIHTTFSELGLKQLEVGGKTMEVFGLERIVHSVEDSPTTWQCYFLADGHLASRVQVGSPITTRLLQLPSQLEKAKHPACAGGSGSLMDRFKLSRIDEELGSSEVAALCFLCRDVINRKRLEGIVDAKDLFLRLEEKGLLENDFFLSRLLRTLRRADLLHLLETDSRRPEETDANPMLSDYRVMLYEVYEDMTEENLDKMKFLLSDKLGKAKIQACNTALDVFAEMEKTGLLSNTNLHELHTILLEFDQQLALAIKRYMDGTQMPRIPPVSMDHQRVIHSRPSQPSYAGESDVAVVSDAEPRSSPLSDHTEYYALTHNPRGLCVVINNEYFPGTELKSRGGTQEDAKALRTVFTRLGFTVVVHDNLTAQGMLLVLKELSSRNFLDDDALVVCVLSHGEKGCVFGTDEKPVLLQDLSQPFNSGRAPTLAGKPKLFFIQACQGSGYQRGSLPCPPKPRQEEGDQQSRLEEDAGRVEGETVPWGADFLLGMSTVPECKSFRSTATGSIYIQELCRQLMRSAESSDDILTVLTRVNREVSKGEYLKYKQMPEPKYTLTKKLVLKFV</sequence>
<dbReference type="InterPro" id="IPR015917">
    <property type="entry name" value="Pept_C14A"/>
</dbReference>
<evidence type="ECO:0000256" key="7">
    <source>
        <dbReference type="ARBA" id="ARBA00022703"/>
    </source>
</evidence>
<protein>
    <recommendedName>
        <fullName evidence="15">Caspase-8</fullName>
        <ecNumber evidence="14">3.4.22.61</ecNumber>
    </recommendedName>
</protein>
<evidence type="ECO:0000313" key="23">
    <source>
        <dbReference type="Proteomes" id="UP000327493"/>
    </source>
</evidence>
<evidence type="ECO:0000256" key="9">
    <source>
        <dbReference type="ARBA" id="ARBA00022801"/>
    </source>
</evidence>
<evidence type="ECO:0000256" key="8">
    <source>
        <dbReference type="ARBA" id="ARBA00022737"/>
    </source>
</evidence>
<evidence type="ECO:0000259" key="19">
    <source>
        <dbReference type="PROSITE" id="PS50207"/>
    </source>
</evidence>
<evidence type="ECO:0000256" key="1">
    <source>
        <dbReference type="ARBA" id="ARBA00004123"/>
    </source>
</evidence>
<dbReference type="GO" id="GO:0043065">
    <property type="term" value="P:positive regulation of apoptotic process"/>
    <property type="evidence" value="ECO:0007669"/>
    <property type="project" value="UniProtKB-ARBA"/>
</dbReference>
<dbReference type="EC" id="3.4.22.61" evidence="14"/>
<keyword evidence="6" id="KW-0645">Protease</keyword>
<comment type="subcellular location">
    <subcellularLocation>
        <location evidence="2">Cytoplasm</location>
    </subcellularLocation>
    <subcellularLocation>
        <location evidence="1">Nucleus</location>
    </subcellularLocation>
</comment>
<evidence type="ECO:0000256" key="15">
    <source>
        <dbReference type="ARBA" id="ARBA00068172"/>
    </source>
</evidence>
<dbReference type="InterPro" id="IPR001875">
    <property type="entry name" value="DED_dom"/>
</dbReference>
<dbReference type="GO" id="GO:0051604">
    <property type="term" value="P:protein maturation"/>
    <property type="evidence" value="ECO:0007669"/>
    <property type="project" value="UniProtKB-ARBA"/>
</dbReference>
<dbReference type="CDD" id="cd01671">
    <property type="entry name" value="CARD"/>
    <property type="match status" value="1"/>
</dbReference>
<dbReference type="InterPro" id="IPR048777">
    <property type="entry name" value="CATIP_N"/>
</dbReference>
<evidence type="ECO:0000256" key="5">
    <source>
        <dbReference type="ARBA" id="ARBA00022553"/>
    </source>
</evidence>
<dbReference type="GO" id="GO:0005737">
    <property type="term" value="C:cytoplasm"/>
    <property type="evidence" value="ECO:0007669"/>
    <property type="project" value="UniProtKB-SubCell"/>
</dbReference>
<dbReference type="Gene3D" id="1.10.533.10">
    <property type="entry name" value="Death Domain, Fas"/>
    <property type="match status" value="3"/>
</dbReference>
<dbReference type="PROSITE" id="PS50208">
    <property type="entry name" value="CASPASE_P20"/>
    <property type="match status" value="2"/>
</dbReference>
<feature type="domain" description="Caspase family p10" evidence="19">
    <location>
        <begin position="301"/>
        <end position="381"/>
    </location>
</feature>
<dbReference type="PROSITE" id="PS50209">
    <property type="entry name" value="CARD"/>
    <property type="match status" value="1"/>
</dbReference>
<dbReference type="CDD" id="cd08334">
    <property type="entry name" value="DED_Caspase_8_10_r2"/>
    <property type="match status" value="1"/>
</dbReference>
<feature type="compositionally biased region" description="Basic and acidic residues" evidence="17">
    <location>
        <begin position="1034"/>
        <end position="1051"/>
    </location>
</feature>
<dbReference type="AlphaFoldDB" id="A0A5J5D3H4"/>
<comment type="catalytic activity">
    <reaction evidence="13">
        <text>Strict requirement for Asp at position P1 and has a preferred cleavage sequence of (Leu/Asp/Val)-Glu-Thr-Asp-|-(Gly/Ser/Ala).</text>
        <dbReference type="EC" id="3.4.22.61"/>
    </reaction>
</comment>
<evidence type="ECO:0000256" key="2">
    <source>
        <dbReference type="ARBA" id="ARBA00004496"/>
    </source>
</evidence>
<dbReference type="InterPro" id="IPR001315">
    <property type="entry name" value="CARD"/>
</dbReference>
<dbReference type="InterPro" id="IPR011600">
    <property type="entry name" value="Pept_C14_caspase"/>
</dbReference>
<accession>A0A5J5D3H4</accession>
<dbReference type="SMART" id="SM00031">
    <property type="entry name" value="DED"/>
    <property type="match status" value="2"/>
</dbReference>
<feature type="domain" description="CARD" evidence="21">
    <location>
        <begin position="1"/>
        <end position="78"/>
    </location>
</feature>
<dbReference type="FunFam" id="3.40.50.1460:FF:000008">
    <property type="entry name" value="caspase-8 isoform X1"/>
    <property type="match status" value="1"/>
</dbReference>
<dbReference type="InterPro" id="IPR033139">
    <property type="entry name" value="Caspase_cys_AS"/>
</dbReference>
<keyword evidence="12" id="KW-0539">Nucleus</keyword>
<dbReference type="Pfam" id="PF00656">
    <property type="entry name" value="Peptidase_C14"/>
    <property type="match status" value="3"/>
</dbReference>
<dbReference type="CDD" id="cd00032">
    <property type="entry name" value="CASc"/>
    <property type="match status" value="2"/>
</dbReference>
<dbReference type="GO" id="GO:0006508">
    <property type="term" value="P:proteolysis"/>
    <property type="evidence" value="ECO:0007669"/>
    <property type="project" value="UniProtKB-KW"/>
</dbReference>
<comment type="similarity">
    <text evidence="3 16">Belongs to the peptidase C14A family.</text>
</comment>
<dbReference type="PANTHER" id="PTHR48169">
    <property type="entry name" value="DED DOMAIN-CONTAINING PROTEIN"/>
    <property type="match status" value="1"/>
</dbReference>
<evidence type="ECO:0000256" key="14">
    <source>
        <dbReference type="ARBA" id="ARBA00066479"/>
    </source>
</evidence>
<evidence type="ECO:0000256" key="10">
    <source>
        <dbReference type="ARBA" id="ARBA00022807"/>
    </source>
</evidence>
<evidence type="ECO:0000256" key="4">
    <source>
        <dbReference type="ARBA" id="ARBA00022490"/>
    </source>
</evidence>
<dbReference type="GO" id="GO:0006915">
    <property type="term" value="P:apoptotic process"/>
    <property type="evidence" value="ECO:0007669"/>
    <property type="project" value="UniProtKB-KW"/>
</dbReference>
<feature type="domain" description="DED" evidence="18">
    <location>
        <begin position="667"/>
        <end position="743"/>
    </location>
</feature>
<dbReference type="Pfam" id="PF21772">
    <property type="entry name" value="CATIP_N"/>
    <property type="match status" value="1"/>
</dbReference>
<dbReference type="InterPro" id="IPR029030">
    <property type="entry name" value="Caspase-like_dom_sf"/>
</dbReference>
<dbReference type="InterPro" id="IPR011029">
    <property type="entry name" value="DEATH-like_dom_sf"/>
</dbReference>
<gene>
    <name evidence="22" type="ORF">FQN60_016302</name>
</gene>
<evidence type="ECO:0000259" key="18">
    <source>
        <dbReference type="PROSITE" id="PS50168"/>
    </source>
</evidence>